<evidence type="ECO:0000256" key="2">
    <source>
        <dbReference type="SAM" id="Phobius"/>
    </source>
</evidence>
<comment type="caution">
    <text evidence="5">The sequence shown here is derived from an EMBL/GenBank/DDBJ whole genome shotgun (WGS) entry which is preliminary data.</text>
</comment>
<feature type="compositionally biased region" description="Low complexity" evidence="1">
    <location>
        <begin position="151"/>
        <end position="185"/>
    </location>
</feature>
<dbReference type="OrthoDB" id="2331100at2759"/>
<dbReference type="SUPFAM" id="SSF49503">
    <property type="entry name" value="Cupredoxins"/>
    <property type="match status" value="1"/>
</dbReference>
<accession>A0A8H5Z254</accession>
<dbReference type="PANTHER" id="PTHR34883:SF15">
    <property type="entry name" value="EXTRACELLULAR SERINE-RICH PROTEIN"/>
    <property type="match status" value="1"/>
</dbReference>
<evidence type="ECO:0000256" key="1">
    <source>
        <dbReference type="SAM" id="MobiDB-lite"/>
    </source>
</evidence>
<keyword evidence="6" id="KW-1185">Reference proteome</keyword>
<keyword evidence="2" id="KW-1133">Transmembrane helix</keyword>
<proteinExistence type="predicted"/>
<feature type="signal peptide" evidence="3">
    <location>
        <begin position="1"/>
        <end position="17"/>
    </location>
</feature>
<dbReference type="InterPro" id="IPR003245">
    <property type="entry name" value="Phytocyanin_dom"/>
</dbReference>
<gene>
    <name evidence="5" type="ORF">FMUND_2493</name>
</gene>
<dbReference type="Gene3D" id="2.60.40.420">
    <property type="entry name" value="Cupredoxins - blue copper proteins"/>
    <property type="match status" value="1"/>
</dbReference>
<name>A0A8H5Z254_9HYPO</name>
<keyword evidence="2" id="KW-0472">Membrane</keyword>
<dbReference type="InterPro" id="IPR052953">
    <property type="entry name" value="Ser-rich/MCO-related"/>
</dbReference>
<evidence type="ECO:0000313" key="5">
    <source>
        <dbReference type="EMBL" id="KAF5722844.1"/>
    </source>
</evidence>
<dbReference type="AlphaFoldDB" id="A0A8H5Z254"/>
<dbReference type="Proteomes" id="UP000544331">
    <property type="component" value="Unassembled WGS sequence"/>
</dbReference>
<evidence type="ECO:0000256" key="3">
    <source>
        <dbReference type="SAM" id="SignalP"/>
    </source>
</evidence>
<evidence type="ECO:0000313" key="6">
    <source>
        <dbReference type="Proteomes" id="UP000544331"/>
    </source>
</evidence>
<dbReference type="CDD" id="cd00920">
    <property type="entry name" value="Cupredoxin"/>
    <property type="match status" value="1"/>
</dbReference>
<protein>
    <submittedName>
        <fullName evidence="5">Extracellular serine-rich</fullName>
    </submittedName>
</protein>
<dbReference type="GO" id="GO:0009055">
    <property type="term" value="F:electron transfer activity"/>
    <property type="evidence" value="ECO:0007669"/>
    <property type="project" value="InterPro"/>
</dbReference>
<dbReference type="InterPro" id="IPR008972">
    <property type="entry name" value="Cupredoxin"/>
</dbReference>
<dbReference type="Pfam" id="PF02298">
    <property type="entry name" value="Cu_bind_like"/>
    <property type="match status" value="1"/>
</dbReference>
<keyword evidence="2" id="KW-0812">Transmembrane</keyword>
<feature type="transmembrane region" description="Helical" evidence="2">
    <location>
        <begin position="197"/>
        <end position="218"/>
    </location>
</feature>
<dbReference type="PANTHER" id="PTHR34883">
    <property type="entry name" value="SERINE-RICH PROTEIN, PUTATIVE-RELATED-RELATED"/>
    <property type="match status" value="1"/>
</dbReference>
<feature type="chain" id="PRO_5034323676" evidence="3">
    <location>
        <begin position="18"/>
        <end position="330"/>
    </location>
</feature>
<dbReference type="EMBL" id="JAAOAN010000081">
    <property type="protein sequence ID" value="KAF5722844.1"/>
    <property type="molecule type" value="Genomic_DNA"/>
</dbReference>
<reference evidence="5 6" key="1">
    <citation type="submission" date="2020-05" db="EMBL/GenBank/DDBJ databases">
        <title>Identification and distribution of gene clusters putatively required for synthesis of sphingolipid metabolism inhibitors in phylogenetically diverse species of the filamentous fungus Fusarium.</title>
        <authorList>
            <person name="Kim H.-S."/>
            <person name="Busman M."/>
            <person name="Brown D.W."/>
            <person name="Divon H."/>
            <person name="Uhlig S."/>
            <person name="Proctor R.H."/>
        </authorList>
    </citation>
    <scope>NUCLEOTIDE SEQUENCE [LARGE SCALE GENOMIC DNA]</scope>
    <source>
        <strain evidence="5 6">NRRL 66235</strain>
    </source>
</reference>
<sequence>MPSLIKLLALSASTVSAAVHVVKVGENGLNFSPAQTTAKVGDTVEFHFYEGFHSVAQGSFAKPCEPINSTAFFSGEQNVKTKVSDKVFTIEVKTEDPIWYYCATQGHCPGGMVGAINAPTSGAKSFDNYAKAAADSEDSSAPKSTGGGTFGAAETGSASGSASGTATATATESGTAASASATESGNAGIEARGQIQWGLMSGAIAAIFGGLMITHAYYKIFALTYKHALLRRYSTHFCPAAAITAAAAGWRNDSRTLHTHKYPASSIRHTRLPCFIDTAYTLTLLHQHGTHTYPASSISMYYPYQRGGGRGGGHGGARCRLCNQPVHFRA</sequence>
<feature type="domain" description="Phytocyanin" evidence="4">
    <location>
        <begin position="35"/>
        <end position="112"/>
    </location>
</feature>
<feature type="region of interest" description="Disordered" evidence="1">
    <location>
        <begin position="136"/>
        <end position="185"/>
    </location>
</feature>
<evidence type="ECO:0000259" key="4">
    <source>
        <dbReference type="Pfam" id="PF02298"/>
    </source>
</evidence>
<organism evidence="5 6">
    <name type="scientific">Fusarium mundagurra</name>
    <dbReference type="NCBI Taxonomy" id="1567541"/>
    <lineage>
        <taxon>Eukaryota</taxon>
        <taxon>Fungi</taxon>
        <taxon>Dikarya</taxon>
        <taxon>Ascomycota</taxon>
        <taxon>Pezizomycotina</taxon>
        <taxon>Sordariomycetes</taxon>
        <taxon>Hypocreomycetidae</taxon>
        <taxon>Hypocreales</taxon>
        <taxon>Nectriaceae</taxon>
        <taxon>Fusarium</taxon>
        <taxon>Fusarium fujikuroi species complex</taxon>
    </lineage>
</organism>
<keyword evidence="3" id="KW-0732">Signal</keyword>